<dbReference type="SMART" id="SM00646">
    <property type="entry name" value="Ami_3"/>
    <property type="match status" value="1"/>
</dbReference>
<dbReference type="GO" id="GO:0009253">
    <property type="term" value="P:peptidoglycan catabolic process"/>
    <property type="evidence" value="ECO:0007669"/>
    <property type="project" value="InterPro"/>
</dbReference>
<dbReference type="Gene3D" id="3.40.630.40">
    <property type="entry name" value="Zn-dependent exopeptidases"/>
    <property type="match status" value="1"/>
</dbReference>
<dbReference type="InterPro" id="IPR050695">
    <property type="entry name" value="N-acetylmuramoyl_amidase_3"/>
</dbReference>
<keyword evidence="1 3" id="KW-0378">Hydrolase</keyword>
<dbReference type="AlphaFoldDB" id="C0EUW6"/>
<evidence type="ECO:0000256" key="1">
    <source>
        <dbReference type="ARBA" id="ARBA00022801"/>
    </source>
</evidence>
<dbReference type="InterPro" id="IPR002508">
    <property type="entry name" value="MurNAc-LAA_cat"/>
</dbReference>
<dbReference type="GO" id="GO:0030288">
    <property type="term" value="C:outer membrane-bounded periplasmic space"/>
    <property type="evidence" value="ECO:0007669"/>
    <property type="project" value="TreeGrafter"/>
</dbReference>
<dbReference type="eggNOG" id="COG0860">
    <property type="taxonomic scope" value="Bacteria"/>
</dbReference>
<dbReference type="Pfam" id="PF01520">
    <property type="entry name" value="Amidase_3"/>
    <property type="match status" value="1"/>
</dbReference>
<evidence type="ECO:0000313" key="3">
    <source>
        <dbReference type="EMBL" id="EEG36922.1"/>
    </source>
</evidence>
<gene>
    <name evidence="3" type="ORF">EUBHAL_01204</name>
</gene>
<feature type="domain" description="MurNAc-LAA" evidence="2">
    <location>
        <begin position="84"/>
        <end position="193"/>
    </location>
</feature>
<reference evidence="3 4" key="2">
    <citation type="submission" date="2009-02" db="EMBL/GenBank/DDBJ databases">
        <title>Draft genome sequence of Eubacterium hallii (DSM 3353).</title>
        <authorList>
            <person name="Sudarsanam P."/>
            <person name="Ley R."/>
            <person name="Guruge J."/>
            <person name="Turnbaugh P.J."/>
            <person name="Mahowald M."/>
            <person name="Liep D."/>
            <person name="Gordon J."/>
        </authorList>
    </citation>
    <scope>NUCLEOTIDE SEQUENCE [LARGE SCALE GENOMIC DNA]</scope>
    <source>
        <strain evidence="3 4">DSM 3353</strain>
    </source>
</reference>
<dbReference type="PANTHER" id="PTHR30404">
    <property type="entry name" value="N-ACETYLMURAMOYL-L-ALANINE AMIDASE"/>
    <property type="match status" value="1"/>
</dbReference>
<comment type="caution">
    <text evidence="3">The sequence shown here is derived from an EMBL/GenBank/DDBJ whole genome shotgun (WGS) entry which is preliminary data.</text>
</comment>
<evidence type="ECO:0000259" key="2">
    <source>
        <dbReference type="SMART" id="SM00646"/>
    </source>
</evidence>
<evidence type="ECO:0000313" key="4">
    <source>
        <dbReference type="Proteomes" id="UP000003174"/>
    </source>
</evidence>
<organism evidence="3 4">
    <name type="scientific">Anaerobutyricum hallii DSM 3353</name>
    <dbReference type="NCBI Taxonomy" id="411469"/>
    <lineage>
        <taxon>Bacteria</taxon>
        <taxon>Bacillati</taxon>
        <taxon>Bacillota</taxon>
        <taxon>Clostridia</taxon>
        <taxon>Lachnospirales</taxon>
        <taxon>Lachnospiraceae</taxon>
        <taxon>Anaerobutyricum</taxon>
    </lineage>
</organism>
<dbReference type="CDD" id="cd02696">
    <property type="entry name" value="MurNAc-LAA"/>
    <property type="match status" value="1"/>
</dbReference>
<dbReference type="EC" id="3.5.1.28" evidence="3"/>
<reference evidence="3 4" key="1">
    <citation type="submission" date="2009-01" db="EMBL/GenBank/DDBJ databases">
        <authorList>
            <person name="Fulton L."/>
            <person name="Clifton S."/>
            <person name="Fulton B."/>
            <person name="Xu J."/>
            <person name="Minx P."/>
            <person name="Pepin K.H."/>
            <person name="Johnson M."/>
            <person name="Bhonagiri V."/>
            <person name="Nash W.E."/>
            <person name="Mardis E.R."/>
            <person name="Wilson R.K."/>
        </authorList>
    </citation>
    <scope>NUCLEOTIDE SEQUENCE [LARGE SCALE GENOMIC DNA]</scope>
    <source>
        <strain evidence="3 4">DSM 3353</strain>
    </source>
</reference>
<dbReference type="GO" id="GO:0008745">
    <property type="term" value="F:N-acetylmuramoyl-L-alanine amidase activity"/>
    <property type="evidence" value="ECO:0007669"/>
    <property type="project" value="UniProtKB-EC"/>
</dbReference>
<dbReference type="Proteomes" id="UP000003174">
    <property type="component" value="Unassembled WGS sequence"/>
</dbReference>
<sequence length="200" mass="22720">MNILKEKRGNHLAIKIYIDQGHNPEGINAGAEGFGIREQDVTYQVGRFLYDILSEDDRFEARLSRPTPQTTLGYSNTSSLRERVTQANNWPADYFISIHANASENPDINGTEAYVSSTDSAAWYLAQNIVTEIVRRTSTKYNGVFSRPSLYVLKNTKMPAVLVELGYITNYEDNQRMINEPYQFAYGIYVGLLNYLGLKQ</sequence>
<dbReference type="SUPFAM" id="SSF53187">
    <property type="entry name" value="Zn-dependent exopeptidases"/>
    <property type="match status" value="1"/>
</dbReference>
<proteinExistence type="predicted"/>
<name>C0EUW6_9FIRM</name>
<dbReference type="PANTHER" id="PTHR30404:SF0">
    <property type="entry name" value="N-ACETYLMURAMOYL-L-ALANINE AMIDASE AMIC"/>
    <property type="match status" value="1"/>
</dbReference>
<accession>C0EUW6</accession>
<dbReference type="EMBL" id="ACEP01000060">
    <property type="protein sequence ID" value="EEG36922.1"/>
    <property type="molecule type" value="Genomic_DNA"/>
</dbReference>
<protein>
    <submittedName>
        <fullName evidence="3">N-acetylmuramoyl-L-alanine amidase</fullName>
        <ecNumber evidence="3">3.5.1.28</ecNumber>
    </submittedName>
</protein>